<dbReference type="AlphaFoldDB" id="A0A645JQ93"/>
<dbReference type="EMBL" id="VSSQ01140408">
    <property type="protein sequence ID" value="MPN62424.1"/>
    <property type="molecule type" value="Genomic_DNA"/>
</dbReference>
<evidence type="ECO:0000313" key="1">
    <source>
        <dbReference type="EMBL" id="MPN62424.1"/>
    </source>
</evidence>
<proteinExistence type="predicted"/>
<sequence>MLLDAGKTRAGLSLAQHADHARAGAKLDHPIRGVKPQKGAELQCVRVEARIVRVLIEHQPVVLQIVQPFHEEIIACLGKQKRG</sequence>
<accession>A0A645JQ93</accession>
<organism evidence="1">
    <name type="scientific">bioreactor metagenome</name>
    <dbReference type="NCBI Taxonomy" id="1076179"/>
    <lineage>
        <taxon>unclassified sequences</taxon>
        <taxon>metagenomes</taxon>
        <taxon>ecological metagenomes</taxon>
    </lineage>
</organism>
<protein>
    <submittedName>
        <fullName evidence="1">Uncharacterized protein</fullName>
    </submittedName>
</protein>
<gene>
    <name evidence="1" type="ORF">SDC9_210172</name>
</gene>
<comment type="caution">
    <text evidence="1">The sequence shown here is derived from an EMBL/GenBank/DDBJ whole genome shotgun (WGS) entry which is preliminary data.</text>
</comment>
<name>A0A645JQ93_9ZZZZ</name>
<reference evidence="1" key="1">
    <citation type="submission" date="2019-08" db="EMBL/GenBank/DDBJ databases">
        <authorList>
            <person name="Kucharzyk K."/>
            <person name="Murdoch R.W."/>
            <person name="Higgins S."/>
            <person name="Loffler F."/>
        </authorList>
    </citation>
    <scope>NUCLEOTIDE SEQUENCE</scope>
</reference>